<gene>
    <name evidence="5" type="ORF">RSPPHO_00566</name>
</gene>
<evidence type="ECO:0000313" key="5">
    <source>
        <dbReference type="EMBL" id="CCG07192.1"/>
    </source>
</evidence>
<dbReference type="HOGENOM" id="CLU_422029_0_0_5"/>
<dbReference type="NCBIfam" id="TIGR00229">
    <property type="entry name" value="sensory_box"/>
    <property type="match status" value="1"/>
</dbReference>
<dbReference type="STRING" id="1150469.RSPPHO_00566"/>
<dbReference type="InterPro" id="IPR000700">
    <property type="entry name" value="PAS-assoc_C"/>
</dbReference>
<keyword evidence="6" id="KW-1185">Reference proteome</keyword>
<dbReference type="eggNOG" id="COG5001">
    <property type="taxonomic scope" value="Bacteria"/>
</dbReference>
<organism evidence="5 6">
    <name type="scientific">Pararhodospirillum photometricum DSM 122</name>
    <dbReference type="NCBI Taxonomy" id="1150469"/>
    <lineage>
        <taxon>Bacteria</taxon>
        <taxon>Pseudomonadati</taxon>
        <taxon>Pseudomonadota</taxon>
        <taxon>Alphaproteobacteria</taxon>
        <taxon>Rhodospirillales</taxon>
        <taxon>Rhodospirillaceae</taxon>
        <taxon>Pararhodospirillum</taxon>
    </lineage>
</organism>
<proteinExistence type="predicted"/>
<dbReference type="SUPFAM" id="SSF55785">
    <property type="entry name" value="PYP-like sensor domain (PAS domain)"/>
    <property type="match status" value="1"/>
</dbReference>
<evidence type="ECO:0000259" key="4">
    <source>
        <dbReference type="PROSITE" id="PS50887"/>
    </source>
</evidence>
<dbReference type="KEGG" id="rpm:RSPPHO_00566"/>
<dbReference type="SMART" id="SM00267">
    <property type="entry name" value="GGDEF"/>
    <property type="match status" value="1"/>
</dbReference>
<protein>
    <submittedName>
        <fullName evidence="5">PAS:GGDEF</fullName>
    </submittedName>
</protein>
<evidence type="ECO:0000313" key="6">
    <source>
        <dbReference type="Proteomes" id="UP000033220"/>
    </source>
</evidence>
<dbReference type="InterPro" id="IPR001610">
    <property type="entry name" value="PAC"/>
</dbReference>
<dbReference type="PANTHER" id="PTHR46663:SF3">
    <property type="entry name" value="SLL0267 PROTEIN"/>
    <property type="match status" value="1"/>
</dbReference>
<dbReference type="InterPro" id="IPR043128">
    <property type="entry name" value="Rev_trsase/Diguanyl_cyclase"/>
</dbReference>
<dbReference type="NCBIfam" id="TIGR00254">
    <property type="entry name" value="GGDEF"/>
    <property type="match status" value="1"/>
</dbReference>
<dbReference type="InterPro" id="IPR000160">
    <property type="entry name" value="GGDEF_dom"/>
</dbReference>
<evidence type="ECO:0000256" key="1">
    <source>
        <dbReference type="SAM" id="Phobius"/>
    </source>
</evidence>
<dbReference type="InterPro" id="IPR052163">
    <property type="entry name" value="DGC-Regulatory_Protein"/>
</dbReference>
<evidence type="ECO:0000259" key="3">
    <source>
        <dbReference type="PROSITE" id="PS50113"/>
    </source>
</evidence>
<dbReference type="Proteomes" id="UP000033220">
    <property type="component" value="Chromosome DSM 122"/>
</dbReference>
<accession>H6SPS2</accession>
<dbReference type="EMBL" id="HE663493">
    <property type="protein sequence ID" value="CCG07192.1"/>
    <property type="molecule type" value="Genomic_DNA"/>
</dbReference>
<keyword evidence="1" id="KW-1133">Transmembrane helix</keyword>
<feature type="transmembrane region" description="Helical" evidence="1">
    <location>
        <begin position="38"/>
        <end position="55"/>
    </location>
</feature>
<dbReference type="CDD" id="cd18773">
    <property type="entry name" value="PDC1_HK_sensor"/>
    <property type="match status" value="1"/>
</dbReference>
<dbReference type="Pfam" id="PF13426">
    <property type="entry name" value="PAS_9"/>
    <property type="match status" value="1"/>
</dbReference>
<evidence type="ECO:0000259" key="2">
    <source>
        <dbReference type="PROSITE" id="PS50112"/>
    </source>
</evidence>
<dbReference type="CDD" id="cd00130">
    <property type="entry name" value="PAS"/>
    <property type="match status" value="1"/>
</dbReference>
<dbReference type="GO" id="GO:0003824">
    <property type="term" value="F:catalytic activity"/>
    <property type="evidence" value="ECO:0007669"/>
    <property type="project" value="UniProtKB-ARBA"/>
</dbReference>
<dbReference type="InterPro" id="IPR000014">
    <property type="entry name" value="PAS"/>
</dbReference>
<dbReference type="PANTHER" id="PTHR46663">
    <property type="entry name" value="DIGUANYLATE CYCLASE DGCT-RELATED"/>
    <property type="match status" value="1"/>
</dbReference>
<dbReference type="InterPro" id="IPR035965">
    <property type="entry name" value="PAS-like_dom_sf"/>
</dbReference>
<feature type="domain" description="GGDEF" evidence="4">
    <location>
        <begin position="515"/>
        <end position="649"/>
    </location>
</feature>
<dbReference type="PATRIC" id="fig|1150469.3.peg.663"/>
<dbReference type="PROSITE" id="PS50887">
    <property type="entry name" value="GGDEF"/>
    <property type="match status" value="1"/>
</dbReference>
<feature type="domain" description="PAC" evidence="3">
    <location>
        <begin position="431"/>
        <end position="483"/>
    </location>
</feature>
<dbReference type="Gene3D" id="3.30.450.20">
    <property type="entry name" value="PAS domain"/>
    <property type="match status" value="2"/>
</dbReference>
<name>H6SPS2_PARPM</name>
<dbReference type="SMART" id="SM00086">
    <property type="entry name" value="PAC"/>
    <property type="match status" value="1"/>
</dbReference>
<dbReference type="CDD" id="cd01949">
    <property type="entry name" value="GGDEF"/>
    <property type="match status" value="1"/>
</dbReference>
<dbReference type="PROSITE" id="PS50112">
    <property type="entry name" value="PAS"/>
    <property type="match status" value="1"/>
</dbReference>
<keyword evidence="1" id="KW-0812">Transmembrane</keyword>
<dbReference type="SMART" id="SM00091">
    <property type="entry name" value="PAS"/>
    <property type="match status" value="1"/>
</dbReference>
<dbReference type="PROSITE" id="PS50113">
    <property type="entry name" value="PAC"/>
    <property type="match status" value="1"/>
</dbReference>
<sequence>MQQRGTRRVILVENMPEGISTVVPGPAPRLERPLARRTLGLILGLGVVLASLLGLDLHHTYQSTHRAALENARLAAGLVEGTLTRTFESVETTLLALSDHIVSGSHKLSSDDEAQLRQTLQRTLEFAPHIRQIVLARPDGLVLFDSNIRLVGRPLDLDLLALADLSQDAVERGGTTRSLRFGLPVAGRFLPATHGQPVPSPSRLLPVGLKVRDDLIAVAALNPIALEDILGLPDVGPHGAMRLARFDGLPLLESAQGSSFLSGKRVSAEEAIAREQASGQIPLGWTTPQGTVMFQVSERYPMVIQAGVAREDVLRTWLGSESTVIYWSLTAFGGFFLLGGLLVREISRRSDLESQVRLLSLTQKVFANSAEAILITDAAPRIIAVNPVFTDVTGYTSDEVIGKNPNILASGRHDKGFYRDMWHSLETKNLWRGEIWNRKRDGTLYAQRVAISRLTDEAGTPLNYIAIFNDVTDQRRRAEVLHHQAHHDALTNLPNRSLLMDRLEQALFRADQDGTSVAVLFLDLDRFKPINDTHGHRVGDKVLEEVARRLLTAVRQSDTVARLGGDEFVILVHNVSGPPSVARIATKLVDSLKAPILVDEHLFLSVGASIGIALCPRHGTEARSLLAAADAAMYEAKRSGGDQWHFFPD</sequence>
<dbReference type="Pfam" id="PF00990">
    <property type="entry name" value="GGDEF"/>
    <property type="match status" value="1"/>
</dbReference>
<dbReference type="FunFam" id="3.30.70.270:FF:000001">
    <property type="entry name" value="Diguanylate cyclase domain protein"/>
    <property type="match status" value="1"/>
</dbReference>
<dbReference type="Gene3D" id="3.30.70.270">
    <property type="match status" value="1"/>
</dbReference>
<dbReference type="SUPFAM" id="SSF55073">
    <property type="entry name" value="Nucleotide cyclase"/>
    <property type="match status" value="1"/>
</dbReference>
<feature type="domain" description="PAS" evidence="2">
    <location>
        <begin position="354"/>
        <end position="404"/>
    </location>
</feature>
<dbReference type="AlphaFoldDB" id="H6SPS2"/>
<keyword evidence="1" id="KW-0472">Membrane</keyword>
<dbReference type="InterPro" id="IPR029787">
    <property type="entry name" value="Nucleotide_cyclase"/>
</dbReference>
<reference evidence="5 6" key="1">
    <citation type="submission" date="2012-02" db="EMBL/GenBank/DDBJ databases">
        <title>Shotgun genome sequence of Phaeospirillum photometricum DSM 122.</title>
        <authorList>
            <person name="Duquesne K."/>
            <person name="Sturgis J."/>
        </authorList>
    </citation>
    <scope>NUCLEOTIDE SEQUENCE [LARGE SCALE GENOMIC DNA]</scope>
    <source>
        <strain evidence="6">DSM122</strain>
    </source>
</reference>